<dbReference type="InterPro" id="IPR029058">
    <property type="entry name" value="AB_hydrolase_fold"/>
</dbReference>
<organism evidence="2 3">
    <name type="scientific">Haloechinothrix aidingensis</name>
    <dbReference type="NCBI Taxonomy" id="2752311"/>
    <lineage>
        <taxon>Bacteria</taxon>
        <taxon>Bacillati</taxon>
        <taxon>Actinomycetota</taxon>
        <taxon>Actinomycetes</taxon>
        <taxon>Pseudonocardiales</taxon>
        <taxon>Pseudonocardiaceae</taxon>
        <taxon>Haloechinothrix</taxon>
    </lineage>
</organism>
<evidence type="ECO:0000313" key="3">
    <source>
        <dbReference type="Proteomes" id="UP000582974"/>
    </source>
</evidence>
<dbReference type="PANTHER" id="PTHR46438:SF11">
    <property type="entry name" value="LIPASE-RELATED"/>
    <property type="match status" value="1"/>
</dbReference>
<dbReference type="Pfam" id="PF00561">
    <property type="entry name" value="Abhydrolase_1"/>
    <property type="match status" value="1"/>
</dbReference>
<keyword evidence="2" id="KW-0378">Hydrolase</keyword>
<dbReference type="EMBL" id="JACCKD010000004">
    <property type="protein sequence ID" value="MBA0126539.1"/>
    <property type="molecule type" value="Genomic_DNA"/>
</dbReference>
<protein>
    <submittedName>
        <fullName evidence="2">Alpha/beta fold hydrolase</fullName>
    </submittedName>
</protein>
<keyword evidence="3" id="KW-1185">Reference proteome</keyword>
<dbReference type="Gene3D" id="3.40.50.1820">
    <property type="entry name" value="alpha/beta hydrolase"/>
    <property type="match status" value="1"/>
</dbReference>
<evidence type="ECO:0000259" key="1">
    <source>
        <dbReference type="Pfam" id="PF00561"/>
    </source>
</evidence>
<accession>A0A838ABC3</accession>
<dbReference type="PRINTS" id="PR00111">
    <property type="entry name" value="ABHYDROLASE"/>
</dbReference>
<dbReference type="RefSeq" id="WP_180893353.1">
    <property type="nucleotide sequence ID" value="NZ_JACCKD010000004.1"/>
</dbReference>
<dbReference type="AlphaFoldDB" id="A0A838ABC3"/>
<evidence type="ECO:0000313" key="2">
    <source>
        <dbReference type="EMBL" id="MBA0126539.1"/>
    </source>
</evidence>
<feature type="domain" description="AB hydrolase-1" evidence="1">
    <location>
        <begin position="30"/>
        <end position="270"/>
    </location>
</feature>
<comment type="caution">
    <text evidence="2">The sequence shown here is derived from an EMBL/GenBank/DDBJ whole genome shotgun (WGS) entry which is preliminary data.</text>
</comment>
<reference evidence="2 3" key="1">
    <citation type="submission" date="2020-07" db="EMBL/GenBank/DDBJ databases">
        <title>Genome of Haloechinothrix sp.</title>
        <authorList>
            <person name="Tang S.-K."/>
            <person name="Yang L."/>
            <person name="Zhu W.-Y."/>
        </authorList>
    </citation>
    <scope>NUCLEOTIDE SEQUENCE [LARGE SCALE GENOMIC DNA]</scope>
    <source>
        <strain evidence="2 3">YIM 98757</strain>
    </source>
</reference>
<dbReference type="GO" id="GO:0016787">
    <property type="term" value="F:hydrolase activity"/>
    <property type="evidence" value="ECO:0007669"/>
    <property type="project" value="UniProtKB-KW"/>
</dbReference>
<proteinExistence type="predicted"/>
<name>A0A838ABC3_9PSEU</name>
<dbReference type="Proteomes" id="UP000582974">
    <property type="component" value="Unassembled WGS sequence"/>
</dbReference>
<dbReference type="PANTHER" id="PTHR46438">
    <property type="entry name" value="ALPHA/BETA-HYDROLASES SUPERFAMILY PROTEIN"/>
    <property type="match status" value="1"/>
</dbReference>
<sequence>MVDAHSWEATSASVTVDGLRLHYHDAGSGPPLVLLHGSGPGVSGWANFGGNLPSLAEHFRCLVLDQPGFGSSERPARYERNYLRIAADAVRGFLDSLAIPRAHILGNSMGGAVAVRFALEHSDRVDRMVLMAPGGVGVPVLGPQPSEGIKRLLEFNADPTRERLTAWLRTMVSDESMLTEELVERRYAEATVPGAITALRDTYATFSDPALADSVPLWAELGRLNHPVLLAWGQDDRVTPVEGALLPARQLCNADLRIFGNCGHWVQIERRDAFERSVVDFLGAGL</sequence>
<dbReference type="InterPro" id="IPR000073">
    <property type="entry name" value="AB_hydrolase_1"/>
</dbReference>
<gene>
    <name evidence="2" type="ORF">H0B56_13390</name>
</gene>
<dbReference type="SUPFAM" id="SSF53474">
    <property type="entry name" value="alpha/beta-Hydrolases"/>
    <property type="match status" value="1"/>
</dbReference>